<gene>
    <name evidence="1" type="primary">ORF31104</name>
</gene>
<dbReference type="AlphaFoldDB" id="A0A0B6YNQ2"/>
<reference evidence="1" key="1">
    <citation type="submission" date="2014-12" db="EMBL/GenBank/DDBJ databases">
        <title>Insight into the proteome of Arion vulgaris.</title>
        <authorList>
            <person name="Aradska J."/>
            <person name="Bulat T."/>
            <person name="Smidak R."/>
            <person name="Sarate P."/>
            <person name="Gangsoo J."/>
            <person name="Sialana F."/>
            <person name="Bilban M."/>
            <person name="Lubec G."/>
        </authorList>
    </citation>
    <scope>NUCLEOTIDE SEQUENCE</scope>
    <source>
        <tissue evidence="1">Skin</tissue>
    </source>
</reference>
<name>A0A0B6YNQ2_9EUPU</name>
<feature type="non-terminal residue" evidence="1">
    <location>
        <position position="1"/>
    </location>
</feature>
<dbReference type="EMBL" id="HACG01010937">
    <property type="protein sequence ID" value="CEK57802.1"/>
    <property type="molecule type" value="Transcribed_RNA"/>
</dbReference>
<feature type="non-terminal residue" evidence="1">
    <location>
        <position position="89"/>
    </location>
</feature>
<protein>
    <submittedName>
        <fullName evidence="1">Uncharacterized protein</fullName>
    </submittedName>
</protein>
<sequence length="89" mass="10038">GKRQPVKGDQEVSLYSPFKIDTPKGSSRRLIKTCCTFETPTRLKREVESLTAGMQALSAMTPVSLQRRCRARKTLLLTNNRLRSPRSTS</sequence>
<evidence type="ECO:0000313" key="1">
    <source>
        <dbReference type="EMBL" id="CEK57802.1"/>
    </source>
</evidence>
<accession>A0A0B6YNQ2</accession>
<organism evidence="1">
    <name type="scientific">Arion vulgaris</name>
    <dbReference type="NCBI Taxonomy" id="1028688"/>
    <lineage>
        <taxon>Eukaryota</taxon>
        <taxon>Metazoa</taxon>
        <taxon>Spiralia</taxon>
        <taxon>Lophotrochozoa</taxon>
        <taxon>Mollusca</taxon>
        <taxon>Gastropoda</taxon>
        <taxon>Heterobranchia</taxon>
        <taxon>Euthyneura</taxon>
        <taxon>Panpulmonata</taxon>
        <taxon>Eupulmonata</taxon>
        <taxon>Stylommatophora</taxon>
        <taxon>Helicina</taxon>
        <taxon>Arionoidea</taxon>
        <taxon>Arionidae</taxon>
        <taxon>Arion</taxon>
    </lineage>
</organism>
<proteinExistence type="predicted"/>